<dbReference type="GeneID" id="70246858"/>
<sequence length="83" mass="8877">MSSQPQCPAVKAAMDRSGYSFGNIAEKMGTSENHIKKICTGTEDPTAAEFSLLAGVLDITEPLPTSHNVARKRASSDIEQPEL</sequence>
<dbReference type="EMBL" id="JAJTJA010000008">
    <property type="protein sequence ID" value="KAH8695413.1"/>
    <property type="molecule type" value="Genomic_DNA"/>
</dbReference>
<dbReference type="AlphaFoldDB" id="A0AAD4PYQ6"/>
<dbReference type="InterPro" id="IPR010982">
    <property type="entry name" value="Lambda_DNA-bd_dom_sf"/>
</dbReference>
<keyword evidence="2" id="KW-1185">Reference proteome</keyword>
<dbReference type="Proteomes" id="UP001201262">
    <property type="component" value="Unassembled WGS sequence"/>
</dbReference>
<protein>
    <recommendedName>
        <fullName evidence="3">HTH cro/C1-type domain-containing protein</fullName>
    </recommendedName>
</protein>
<organism evidence="1 2">
    <name type="scientific">Talaromyces proteolyticus</name>
    <dbReference type="NCBI Taxonomy" id="1131652"/>
    <lineage>
        <taxon>Eukaryota</taxon>
        <taxon>Fungi</taxon>
        <taxon>Dikarya</taxon>
        <taxon>Ascomycota</taxon>
        <taxon>Pezizomycotina</taxon>
        <taxon>Eurotiomycetes</taxon>
        <taxon>Eurotiomycetidae</taxon>
        <taxon>Eurotiales</taxon>
        <taxon>Trichocomaceae</taxon>
        <taxon>Talaromyces</taxon>
        <taxon>Talaromyces sect. Bacilispori</taxon>
    </lineage>
</organism>
<name>A0AAD4PYQ6_9EURO</name>
<reference evidence="1" key="1">
    <citation type="submission" date="2021-12" db="EMBL/GenBank/DDBJ databases">
        <title>Convergent genome expansion in fungi linked to evolution of root-endophyte symbiosis.</title>
        <authorList>
            <consortium name="DOE Joint Genome Institute"/>
            <person name="Ke Y.-H."/>
            <person name="Bonito G."/>
            <person name="Liao H.-L."/>
            <person name="Looney B."/>
            <person name="Rojas-Flechas A."/>
            <person name="Nash J."/>
            <person name="Hameed K."/>
            <person name="Schadt C."/>
            <person name="Martin F."/>
            <person name="Crous P.W."/>
            <person name="Miettinen O."/>
            <person name="Magnuson J.K."/>
            <person name="Labbe J."/>
            <person name="Jacobson D."/>
            <person name="Doktycz M.J."/>
            <person name="Veneault-Fourrey C."/>
            <person name="Kuo A."/>
            <person name="Mondo S."/>
            <person name="Calhoun S."/>
            <person name="Riley R."/>
            <person name="Ohm R."/>
            <person name="LaButti K."/>
            <person name="Andreopoulos B."/>
            <person name="Pangilinan J."/>
            <person name="Nolan M."/>
            <person name="Tritt A."/>
            <person name="Clum A."/>
            <person name="Lipzen A."/>
            <person name="Daum C."/>
            <person name="Barry K."/>
            <person name="Grigoriev I.V."/>
            <person name="Vilgalys R."/>
        </authorList>
    </citation>
    <scope>NUCLEOTIDE SEQUENCE</scope>
    <source>
        <strain evidence="1">PMI_201</strain>
    </source>
</reference>
<evidence type="ECO:0000313" key="1">
    <source>
        <dbReference type="EMBL" id="KAH8695413.1"/>
    </source>
</evidence>
<dbReference type="GO" id="GO:0003677">
    <property type="term" value="F:DNA binding"/>
    <property type="evidence" value="ECO:0007669"/>
    <property type="project" value="InterPro"/>
</dbReference>
<evidence type="ECO:0008006" key="3">
    <source>
        <dbReference type="Google" id="ProtNLM"/>
    </source>
</evidence>
<comment type="caution">
    <text evidence="1">The sequence shown here is derived from an EMBL/GenBank/DDBJ whole genome shotgun (WGS) entry which is preliminary data.</text>
</comment>
<dbReference type="SUPFAM" id="SSF47413">
    <property type="entry name" value="lambda repressor-like DNA-binding domains"/>
    <property type="match status" value="1"/>
</dbReference>
<accession>A0AAD4PYQ6</accession>
<proteinExistence type="predicted"/>
<dbReference type="Gene3D" id="1.10.260.40">
    <property type="entry name" value="lambda repressor-like DNA-binding domains"/>
    <property type="match status" value="1"/>
</dbReference>
<evidence type="ECO:0000313" key="2">
    <source>
        <dbReference type="Proteomes" id="UP001201262"/>
    </source>
</evidence>
<dbReference type="RefSeq" id="XP_046070555.1">
    <property type="nucleotide sequence ID" value="XM_046216571.1"/>
</dbReference>
<gene>
    <name evidence="1" type="ORF">BGW36DRAFT_382653</name>
</gene>